<dbReference type="GO" id="GO:0030288">
    <property type="term" value="C:outer membrane-bounded periplasmic space"/>
    <property type="evidence" value="ECO:0007669"/>
    <property type="project" value="TreeGrafter"/>
</dbReference>
<keyword evidence="6" id="KW-0732">Signal</keyword>
<dbReference type="Gene3D" id="3.40.630.40">
    <property type="entry name" value="Zn-dependent exopeptidases"/>
    <property type="match status" value="1"/>
</dbReference>
<feature type="signal peptide" evidence="6">
    <location>
        <begin position="1"/>
        <end position="26"/>
    </location>
</feature>
<comment type="catalytic activity">
    <reaction evidence="1">
        <text>Hydrolyzes the link between N-acetylmuramoyl residues and L-amino acid residues in certain cell-wall glycopeptides.</text>
        <dbReference type="EC" id="3.5.1.28"/>
    </reaction>
</comment>
<evidence type="ECO:0000256" key="2">
    <source>
        <dbReference type="ARBA" id="ARBA00010860"/>
    </source>
</evidence>
<dbReference type="EC" id="3.5.1.28" evidence="3"/>
<dbReference type="SUPFAM" id="SSF53187">
    <property type="entry name" value="Zn-dependent exopeptidases"/>
    <property type="match status" value="1"/>
</dbReference>
<dbReference type="Pfam" id="PF11741">
    <property type="entry name" value="AMIN"/>
    <property type="match status" value="1"/>
</dbReference>
<dbReference type="Gene3D" id="3.10.350.10">
    <property type="entry name" value="LysM domain"/>
    <property type="match status" value="1"/>
</dbReference>
<feature type="domain" description="LysM" evidence="7">
    <location>
        <begin position="393"/>
        <end position="436"/>
    </location>
</feature>
<evidence type="ECO:0000256" key="6">
    <source>
        <dbReference type="SAM" id="SignalP"/>
    </source>
</evidence>
<dbReference type="CDD" id="cd02696">
    <property type="entry name" value="MurNAc-LAA"/>
    <property type="match status" value="1"/>
</dbReference>
<dbReference type="AlphaFoldDB" id="A0AA37TRU4"/>
<protein>
    <recommendedName>
        <fullName evidence="3">N-acetylmuramoyl-L-alanine amidase</fullName>
        <ecNumber evidence="3">3.5.1.28</ecNumber>
    </recommendedName>
</protein>
<comment type="caution">
    <text evidence="8">The sequence shown here is derived from an EMBL/GenBank/DDBJ whole genome shotgun (WGS) entry which is preliminary data.</text>
</comment>
<dbReference type="Pfam" id="PF01520">
    <property type="entry name" value="Amidase_3"/>
    <property type="match status" value="1"/>
</dbReference>
<dbReference type="GO" id="GO:0008745">
    <property type="term" value="F:N-acetylmuramoyl-L-alanine amidase activity"/>
    <property type="evidence" value="ECO:0007669"/>
    <property type="project" value="UniProtKB-EC"/>
</dbReference>
<dbReference type="CDD" id="cd00118">
    <property type="entry name" value="LysM"/>
    <property type="match status" value="1"/>
</dbReference>
<dbReference type="InterPro" id="IPR018392">
    <property type="entry name" value="LysM"/>
</dbReference>
<organism evidence="8 9">
    <name type="scientific">Paraferrimonas haliotis</name>
    <dbReference type="NCBI Taxonomy" id="2013866"/>
    <lineage>
        <taxon>Bacteria</taxon>
        <taxon>Pseudomonadati</taxon>
        <taxon>Pseudomonadota</taxon>
        <taxon>Gammaproteobacteria</taxon>
        <taxon>Alteromonadales</taxon>
        <taxon>Ferrimonadaceae</taxon>
        <taxon>Paraferrimonas</taxon>
    </lineage>
</organism>
<dbReference type="InterPro" id="IPR050695">
    <property type="entry name" value="N-acetylmuramoyl_amidase_3"/>
</dbReference>
<dbReference type="SMART" id="SM00646">
    <property type="entry name" value="Ami_3"/>
    <property type="match status" value="1"/>
</dbReference>
<dbReference type="GO" id="GO:0009253">
    <property type="term" value="P:peptidoglycan catabolic process"/>
    <property type="evidence" value="ECO:0007669"/>
    <property type="project" value="InterPro"/>
</dbReference>
<evidence type="ECO:0000256" key="4">
    <source>
        <dbReference type="ARBA" id="ARBA00022801"/>
    </source>
</evidence>
<comment type="similarity">
    <text evidence="2">Belongs to the N-acetylmuramoyl-L-alanine amidase 3 family.</text>
</comment>
<evidence type="ECO:0000256" key="3">
    <source>
        <dbReference type="ARBA" id="ARBA00011901"/>
    </source>
</evidence>
<evidence type="ECO:0000313" key="8">
    <source>
        <dbReference type="EMBL" id="GLS83311.1"/>
    </source>
</evidence>
<dbReference type="InterPro" id="IPR002508">
    <property type="entry name" value="MurNAc-LAA_cat"/>
</dbReference>
<proteinExistence type="inferred from homology"/>
<accession>A0AA37TRU4</accession>
<dbReference type="InterPro" id="IPR036779">
    <property type="entry name" value="LysM_dom_sf"/>
</dbReference>
<dbReference type="PANTHER" id="PTHR30404">
    <property type="entry name" value="N-ACETYLMURAMOYL-L-ALANINE AMIDASE"/>
    <property type="match status" value="1"/>
</dbReference>
<evidence type="ECO:0000259" key="7">
    <source>
        <dbReference type="PROSITE" id="PS51782"/>
    </source>
</evidence>
<dbReference type="SUPFAM" id="SSF54106">
    <property type="entry name" value="LysM domain"/>
    <property type="match status" value="1"/>
</dbReference>
<feature type="chain" id="PRO_5041347187" description="N-acetylmuramoyl-L-alanine amidase" evidence="6">
    <location>
        <begin position="27"/>
        <end position="439"/>
    </location>
</feature>
<sequence>MKQWTLIWIKLSLLASFIFAATPALANKVENIRFSGKDGNTRVVFDLSSKPSYNVFSLKSPDRLVIDLASTRSEVSVNKLQSPGRLIKKVRNSKPPKSSDHRFVLDLSQKASFKHFTLAPVPPYGYRLVVDLAVDQPIKQTVATTAPAAQRDVVVAVDAGHGGRDPGSIGPAGTKEKALTLEISKRLAKKINATSGMRAVLIRSNDSYVDLTERSERARRAKADILLSIHADAFRTPQPRGAGVFVLSDNRYTRETNKLLRSEDKYTELVGAGEAIKNAEGGEDVAQWLVELNSVRSLEQARTAGQQIYKEMDRVTRMHRPKVEYKSLAVLKATDIPSLLIETGFLSNPQEEKMLKTRSHQEKLVTAIHKGLLSHFYNNPPEQTLFAQRGATVRYKVRSGDSLSAIAQVHGVKVSEIKKINKLSSSNIRIGQTLMIPRR</sequence>
<keyword evidence="5" id="KW-0961">Cell wall biogenesis/degradation</keyword>
<gene>
    <name evidence="8" type="primary">amiB</name>
    <name evidence="8" type="ORF">GCM10007894_12880</name>
</gene>
<keyword evidence="4" id="KW-0378">Hydrolase</keyword>
<dbReference type="SMART" id="SM00257">
    <property type="entry name" value="LysM"/>
    <property type="match status" value="1"/>
</dbReference>
<dbReference type="PANTHER" id="PTHR30404:SF6">
    <property type="entry name" value="N-ACETYLMURAMOYL-L-ALANINE AMIDASE AMIB"/>
    <property type="match status" value="1"/>
</dbReference>
<dbReference type="Gene3D" id="2.60.40.3500">
    <property type="match status" value="1"/>
</dbReference>
<dbReference type="RefSeq" id="WP_095497131.1">
    <property type="nucleotide sequence ID" value="NZ_BSPO01000002.1"/>
</dbReference>
<dbReference type="PROSITE" id="PS51782">
    <property type="entry name" value="LYSM"/>
    <property type="match status" value="1"/>
</dbReference>
<dbReference type="GO" id="GO:0071555">
    <property type="term" value="P:cell wall organization"/>
    <property type="evidence" value="ECO:0007669"/>
    <property type="project" value="UniProtKB-KW"/>
</dbReference>
<dbReference type="Proteomes" id="UP001157439">
    <property type="component" value="Unassembled WGS sequence"/>
</dbReference>
<name>A0AA37TRU4_9GAMM</name>
<dbReference type="EMBL" id="BSPO01000002">
    <property type="protein sequence ID" value="GLS83311.1"/>
    <property type="molecule type" value="Genomic_DNA"/>
</dbReference>
<dbReference type="Pfam" id="PF01476">
    <property type="entry name" value="LysM"/>
    <property type="match status" value="1"/>
</dbReference>
<evidence type="ECO:0000256" key="5">
    <source>
        <dbReference type="ARBA" id="ARBA00023316"/>
    </source>
</evidence>
<keyword evidence="9" id="KW-1185">Reference proteome</keyword>
<evidence type="ECO:0000313" key="9">
    <source>
        <dbReference type="Proteomes" id="UP001157439"/>
    </source>
</evidence>
<reference evidence="8 9" key="1">
    <citation type="journal article" date="2014" name="Int. J. Syst. Evol. Microbiol.">
        <title>Complete genome sequence of Corynebacterium casei LMG S-19264T (=DSM 44701T), isolated from a smear-ripened cheese.</title>
        <authorList>
            <consortium name="US DOE Joint Genome Institute (JGI-PGF)"/>
            <person name="Walter F."/>
            <person name="Albersmeier A."/>
            <person name="Kalinowski J."/>
            <person name="Ruckert C."/>
        </authorList>
    </citation>
    <scope>NUCLEOTIDE SEQUENCE [LARGE SCALE GENOMIC DNA]</scope>
    <source>
        <strain evidence="8 9">NBRC 112785</strain>
    </source>
</reference>
<dbReference type="InterPro" id="IPR021731">
    <property type="entry name" value="AMIN_dom"/>
</dbReference>
<evidence type="ECO:0000256" key="1">
    <source>
        <dbReference type="ARBA" id="ARBA00001561"/>
    </source>
</evidence>